<reference evidence="3 4" key="1">
    <citation type="journal article" date="2018" name="Mol. Biol. Evol.">
        <title>Broad Genomic Sampling Reveals a Smut Pathogenic Ancestry of the Fungal Clade Ustilaginomycotina.</title>
        <authorList>
            <person name="Kijpornyongpan T."/>
            <person name="Mondo S.J."/>
            <person name="Barry K."/>
            <person name="Sandor L."/>
            <person name="Lee J."/>
            <person name="Lipzen A."/>
            <person name="Pangilinan J."/>
            <person name="LaButti K."/>
            <person name="Hainaut M."/>
            <person name="Henrissat B."/>
            <person name="Grigoriev I.V."/>
            <person name="Spatafora J.W."/>
            <person name="Aime M.C."/>
        </authorList>
    </citation>
    <scope>NUCLEOTIDE SEQUENCE [LARGE SCALE GENOMIC DNA]</scope>
    <source>
        <strain evidence="3 4">MCA 5214</strain>
    </source>
</reference>
<feature type="domain" description="DUF7082" evidence="2">
    <location>
        <begin position="106"/>
        <end position="259"/>
    </location>
</feature>
<dbReference type="AlphaFoldDB" id="A0A316UQV5"/>
<dbReference type="Pfam" id="PF23305">
    <property type="entry name" value="DUF7082"/>
    <property type="match status" value="1"/>
</dbReference>
<sequence length="541" mass="58348">MSDNARHTNFTGSQIHGGEANSMRASMGAGSGLGVSIGPSNAGGGSMMPPPAPLTSGNSGPLIRPLQQPHPDATRAIIPPHFTSVPILEDTPVIPRTIGSGRLGSRARLEVGNNLNDMTVGWSQEEWNDGRRLVKFWRNQSGTNITILCDVLHPSAYDPSTIVVSCIFSEEKNECYITSVDMIYLLEAIIHTRFVIEEKNRIRRNLEGFRPITLSKTKWETERLFKRVMGFVNPKPRNIEKDVKVFPWKVLEEALKKIVNKYCATSEPSPSNPTPFFVDELSVNGREGSSSSGGRRPTHRRTASVGSAPYQRPSHHHHARDSSTYSIREDASTSTSSAGYSIPPAVHSGAVAYGFSNATAGASQMPSGHSLHHSQSFPTLTPLGGHGPATTTSADSQSYTTMSPPTNSMYAGSEAPTLSHYQHFSPIGQHQAAESQSFMPYPHPGAYAQQHHHHPQPYSQQGSSGSYQQQPHHGYQHYYAPEYQQQHQGQDAKASNSGSDGHEGGEMYGTTSSPLDSTATAAAAAAAAGALSQGGYAQQQP</sequence>
<feature type="compositionally biased region" description="Low complexity" evidence="1">
    <location>
        <begin position="518"/>
        <end position="530"/>
    </location>
</feature>
<feature type="compositionally biased region" description="Polar residues" evidence="1">
    <location>
        <begin position="361"/>
        <end position="379"/>
    </location>
</feature>
<dbReference type="InterPro" id="IPR055509">
    <property type="entry name" value="DUF7082"/>
</dbReference>
<dbReference type="STRING" id="1569628.A0A316UQV5"/>
<evidence type="ECO:0000313" key="3">
    <source>
        <dbReference type="EMBL" id="PWN27689.1"/>
    </source>
</evidence>
<feature type="compositionally biased region" description="Polar residues" evidence="1">
    <location>
        <begin position="389"/>
        <end position="410"/>
    </location>
</feature>
<feature type="compositionally biased region" description="Low complexity" evidence="1">
    <location>
        <begin position="285"/>
        <end position="295"/>
    </location>
</feature>
<feature type="compositionally biased region" description="Polar residues" evidence="1">
    <location>
        <begin position="484"/>
        <end position="499"/>
    </location>
</feature>
<protein>
    <recommendedName>
        <fullName evidence="2">DUF7082 domain-containing protein</fullName>
    </recommendedName>
</protein>
<feature type="compositionally biased region" description="Gly residues" evidence="1">
    <location>
        <begin position="29"/>
        <end position="46"/>
    </location>
</feature>
<feature type="region of interest" description="Disordered" evidence="1">
    <location>
        <begin position="264"/>
        <end position="342"/>
    </location>
</feature>
<dbReference type="RefSeq" id="XP_025362301.1">
    <property type="nucleotide sequence ID" value="XM_025503674.1"/>
</dbReference>
<feature type="compositionally biased region" description="Polar residues" evidence="1">
    <location>
        <begin position="322"/>
        <end position="339"/>
    </location>
</feature>
<gene>
    <name evidence="3" type="ORF">BDZ90DRAFT_169614</name>
</gene>
<feature type="region of interest" description="Disordered" evidence="1">
    <location>
        <begin position="361"/>
        <end position="413"/>
    </location>
</feature>
<evidence type="ECO:0000256" key="1">
    <source>
        <dbReference type="SAM" id="MobiDB-lite"/>
    </source>
</evidence>
<evidence type="ECO:0000313" key="4">
    <source>
        <dbReference type="Proteomes" id="UP000245884"/>
    </source>
</evidence>
<evidence type="ECO:0000259" key="2">
    <source>
        <dbReference type="Pfam" id="PF23305"/>
    </source>
</evidence>
<dbReference type="PANTHER" id="PTHR39463">
    <property type="entry name" value="MEDUSA"/>
    <property type="match status" value="1"/>
</dbReference>
<dbReference type="GO" id="GO:0005634">
    <property type="term" value="C:nucleus"/>
    <property type="evidence" value="ECO:0007669"/>
    <property type="project" value="TreeGrafter"/>
</dbReference>
<feature type="region of interest" description="Disordered" evidence="1">
    <location>
        <begin position="430"/>
        <end position="472"/>
    </location>
</feature>
<proteinExistence type="predicted"/>
<feature type="region of interest" description="Disordered" evidence="1">
    <location>
        <begin position="484"/>
        <end position="541"/>
    </location>
</feature>
<name>A0A316UQV5_9BASI</name>
<dbReference type="OrthoDB" id="1751210at2759"/>
<dbReference type="PANTHER" id="PTHR39463:SF1">
    <property type="entry name" value="MEDUSA"/>
    <property type="match status" value="1"/>
</dbReference>
<feature type="compositionally biased region" description="Low complexity" evidence="1">
    <location>
        <begin position="456"/>
        <end position="472"/>
    </location>
</feature>
<keyword evidence="4" id="KW-1185">Reference proteome</keyword>
<organism evidence="3 4">
    <name type="scientific">Jaminaea rosea</name>
    <dbReference type="NCBI Taxonomy" id="1569628"/>
    <lineage>
        <taxon>Eukaryota</taxon>
        <taxon>Fungi</taxon>
        <taxon>Dikarya</taxon>
        <taxon>Basidiomycota</taxon>
        <taxon>Ustilaginomycotina</taxon>
        <taxon>Exobasidiomycetes</taxon>
        <taxon>Microstromatales</taxon>
        <taxon>Microstromatales incertae sedis</taxon>
        <taxon>Jaminaea</taxon>
    </lineage>
</organism>
<accession>A0A316UQV5</accession>
<feature type="region of interest" description="Disordered" evidence="1">
    <location>
        <begin position="1"/>
        <end position="77"/>
    </location>
</feature>
<dbReference type="EMBL" id="KZ819667">
    <property type="protein sequence ID" value="PWN27689.1"/>
    <property type="molecule type" value="Genomic_DNA"/>
</dbReference>
<dbReference type="Proteomes" id="UP000245884">
    <property type="component" value="Unassembled WGS sequence"/>
</dbReference>
<dbReference type="GeneID" id="37025497"/>